<dbReference type="SUPFAM" id="SSF53756">
    <property type="entry name" value="UDP-Glycosyltransferase/glycogen phosphorylase"/>
    <property type="match status" value="1"/>
</dbReference>
<dbReference type="PANTHER" id="PTHR12526:SF622">
    <property type="entry name" value="GLYCOSYLTRANSFERASE (GROUP I)"/>
    <property type="match status" value="1"/>
</dbReference>
<dbReference type="AlphaFoldDB" id="A0A956NB35"/>
<accession>A0A956NB35</accession>
<feature type="domain" description="Glycosyltransferase subfamily 4-like N-terminal" evidence="2">
    <location>
        <begin position="19"/>
        <end position="202"/>
    </location>
</feature>
<reference evidence="3" key="1">
    <citation type="submission" date="2020-04" db="EMBL/GenBank/DDBJ databases">
        <authorList>
            <person name="Zhang T."/>
        </authorList>
    </citation>
    <scope>NUCLEOTIDE SEQUENCE</scope>
    <source>
        <strain evidence="3">HKST-UBA02</strain>
    </source>
</reference>
<evidence type="ECO:0000259" key="2">
    <source>
        <dbReference type="Pfam" id="PF13579"/>
    </source>
</evidence>
<dbReference type="GO" id="GO:0016757">
    <property type="term" value="F:glycosyltransferase activity"/>
    <property type="evidence" value="ECO:0007669"/>
    <property type="project" value="InterPro"/>
</dbReference>
<evidence type="ECO:0000313" key="3">
    <source>
        <dbReference type="EMBL" id="MCA9755683.1"/>
    </source>
</evidence>
<dbReference type="Gene3D" id="3.40.50.2000">
    <property type="entry name" value="Glycogen Phosphorylase B"/>
    <property type="match status" value="2"/>
</dbReference>
<protein>
    <submittedName>
        <fullName evidence="3">Glycosyltransferase family 4 protein</fullName>
    </submittedName>
</protein>
<reference evidence="3" key="2">
    <citation type="journal article" date="2021" name="Microbiome">
        <title>Successional dynamics and alternative stable states in a saline activated sludge microbial community over 9 years.</title>
        <authorList>
            <person name="Wang Y."/>
            <person name="Ye J."/>
            <person name="Ju F."/>
            <person name="Liu L."/>
            <person name="Boyd J.A."/>
            <person name="Deng Y."/>
            <person name="Parks D.H."/>
            <person name="Jiang X."/>
            <person name="Yin X."/>
            <person name="Woodcroft B.J."/>
            <person name="Tyson G.W."/>
            <person name="Hugenholtz P."/>
            <person name="Polz M.F."/>
            <person name="Zhang T."/>
        </authorList>
    </citation>
    <scope>NUCLEOTIDE SEQUENCE</scope>
    <source>
        <strain evidence="3">HKST-UBA02</strain>
    </source>
</reference>
<feature type="domain" description="Glycosyl transferase family 1" evidence="1">
    <location>
        <begin position="216"/>
        <end position="377"/>
    </location>
</feature>
<name>A0A956NB35_UNCEI</name>
<dbReference type="Pfam" id="PF13579">
    <property type="entry name" value="Glyco_trans_4_4"/>
    <property type="match status" value="1"/>
</dbReference>
<proteinExistence type="predicted"/>
<dbReference type="EMBL" id="JAGQHS010000029">
    <property type="protein sequence ID" value="MCA9755683.1"/>
    <property type="molecule type" value="Genomic_DNA"/>
</dbReference>
<dbReference type="Pfam" id="PF00534">
    <property type="entry name" value="Glycos_transf_1"/>
    <property type="match status" value="1"/>
</dbReference>
<sequence length="403" mass="45230">MRIVYFVQYFNLPHEPGGSRAYQFARAWVDRGHQVLIVTGMVNHKTLRVPEAYKGKLVHLEEVEGIRILRVWSFAGIRGSFRKRFLNFASYALSAGFFSLFRAGSVDLIYASSTPLTVGLPGRFLATIRRVPWVFEVRDLWPDSAIIAGVLSKTSWPTRLASHLANGFYANAARVVGVTRGIVDGLREHGVPEEKLLCVPNGVDNWMTEVDAPPPEPNEFQVVYVGAHGRWNGLGQILDAAHLLRDEGISFLFVGDGDERTALMERAERENLTRVEFCPAVPKKEAFDKIRRGSASIVVTWDHPFQKMVLANKIFDYLASGRPVIVGADGEMAELVREAGCGFVTRPEQPEELADAIRKMMALSPEERAEMGRKGREFILAEYQREHLAERLLATFETLTTRS</sequence>
<gene>
    <name evidence="3" type="ORF">KDA27_07775</name>
</gene>
<dbReference type="CDD" id="cd03794">
    <property type="entry name" value="GT4_WbuB-like"/>
    <property type="match status" value="1"/>
</dbReference>
<dbReference type="InterPro" id="IPR001296">
    <property type="entry name" value="Glyco_trans_1"/>
</dbReference>
<evidence type="ECO:0000313" key="4">
    <source>
        <dbReference type="Proteomes" id="UP000739538"/>
    </source>
</evidence>
<dbReference type="Proteomes" id="UP000739538">
    <property type="component" value="Unassembled WGS sequence"/>
</dbReference>
<dbReference type="InterPro" id="IPR028098">
    <property type="entry name" value="Glyco_trans_4-like_N"/>
</dbReference>
<organism evidence="3 4">
    <name type="scientific">Eiseniibacteriota bacterium</name>
    <dbReference type="NCBI Taxonomy" id="2212470"/>
    <lineage>
        <taxon>Bacteria</taxon>
        <taxon>Candidatus Eiseniibacteriota</taxon>
    </lineage>
</organism>
<comment type="caution">
    <text evidence="3">The sequence shown here is derived from an EMBL/GenBank/DDBJ whole genome shotgun (WGS) entry which is preliminary data.</text>
</comment>
<dbReference type="PANTHER" id="PTHR12526">
    <property type="entry name" value="GLYCOSYLTRANSFERASE"/>
    <property type="match status" value="1"/>
</dbReference>
<evidence type="ECO:0000259" key="1">
    <source>
        <dbReference type="Pfam" id="PF00534"/>
    </source>
</evidence>